<dbReference type="GeneID" id="8746627"/>
<reference evidence="1 2" key="1">
    <citation type="journal article" date="2009" name="Proc. Natl. Acad. Sci. U.S.A.">
        <title>Giant Marseillevirus highlights the role of amoebae as a melting pot in emergence of chimeric microorganisms.</title>
        <authorList>
            <person name="Boyer M."/>
            <person name="Yutin N."/>
            <person name="Pagnier I."/>
            <person name="Barrassi L."/>
            <person name="Fournous G."/>
            <person name="Espinosa L."/>
            <person name="Robert C."/>
            <person name="Azza S."/>
            <person name="Sun S."/>
            <person name="Rossmann M.G."/>
            <person name="Suzan-Monti M."/>
            <person name="La Scola B."/>
            <person name="Koonin E.V."/>
            <person name="Raoult D."/>
        </authorList>
    </citation>
    <scope>NUCLEOTIDE SEQUENCE [LARGE SCALE GENOMIC DNA]</scope>
    <source>
        <strain evidence="1 2">T19</strain>
    </source>
</reference>
<name>D2XB26_GBMV</name>
<dbReference type="Proteomes" id="UP000029780">
    <property type="component" value="Segment"/>
</dbReference>
<dbReference type="KEGG" id="vg:8746627"/>
<dbReference type="RefSeq" id="YP_003407115.1">
    <property type="nucleotide sequence ID" value="NC_013756.1"/>
</dbReference>
<sequence length="63" mass="7375">MLVFESEKDPKKEGHGSGFFQKKIFLAGEFFKIPYFPFSPKQLGIFPVVLSKIRVFPRHKIFL</sequence>
<protein>
    <submittedName>
        <fullName evidence="1">Uncharacterized protein</fullName>
    </submittedName>
</protein>
<organism evidence="1 2">
    <name type="scientific">Marseillevirus marseillevirus</name>
    <name type="common">GBM</name>
    <dbReference type="NCBI Taxonomy" id="694581"/>
    <lineage>
        <taxon>Viruses</taxon>
        <taxon>Varidnaviria</taxon>
        <taxon>Bamfordvirae</taxon>
        <taxon>Nucleocytoviricota</taxon>
        <taxon>Megaviricetes</taxon>
        <taxon>Pimascovirales</taxon>
        <taxon>Pimascovirales incertae sedis</taxon>
        <taxon>Marseilleviridae</taxon>
        <taxon>Marseillevirus</taxon>
        <taxon>Marseillevirus massiliense</taxon>
    </lineage>
</organism>
<accession>D2XB26</accession>
<gene>
    <name evidence="1" type="ORF">MAR_ORF390</name>
</gene>
<evidence type="ECO:0000313" key="2">
    <source>
        <dbReference type="Proteomes" id="UP000029780"/>
    </source>
</evidence>
<dbReference type="EMBL" id="GU071086">
    <property type="protein sequence ID" value="ADB04153.1"/>
    <property type="molecule type" value="Genomic_DNA"/>
</dbReference>
<proteinExistence type="predicted"/>
<evidence type="ECO:0000313" key="1">
    <source>
        <dbReference type="EMBL" id="ADB04153.1"/>
    </source>
</evidence>
<keyword evidence="2" id="KW-1185">Reference proteome</keyword>
<organismHost>
    <name type="scientific">Acanthamoeba</name>
    <dbReference type="NCBI Taxonomy" id="5754"/>
</organismHost>